<dbReference type="Pfam" id="PF16661">
    <property type="entry name" value="Lactamase_B_6"/>
    <property type="match status" value="1"/>
</dbReference>
<dbReference type="InterPro" id="IPR011108">
    <property type="entry name" value="RMMBL"/>
</dbReference>
<dbReference type="SUPFAM" id="SSF56281">
    <property type="entry name" value="Metallo-hydrolase/oxidoreductase"/>
    <property type="match status" value="1"/>
</dbReference>
<reference evidence="4 5" key="1">
    <citation type="submission" date="2019-06" db="EMBL/GenBank/DDBJ databases">
        <title>The genome of Shewanella sp. SM1901.</title>
        <authorList>
            <person name="Cha Q."/>
        </authorList>
    </citation>
    <scope>NUCLEOTIDE SEQUENCE [LARGE SCALE GENOMIC DNA]</scope>
    <source>
        <strain evidence="4 5">SM1901</strain>
    </source>
</reference>
<evidence type="ECO:0000256" key="1">
    <source>
        <dbReference type="ARBA" id="ARBA00022801"/>
    </source>
</evidence>
<dbReference type="GO" id="GO:0004521">
    <property type="term" value="F:RNA endonuclease activity"/>
    <property type="evidence" value="ECO:0007669"/>
    <property type="project" value="TreeGrafter"/>
</dbReference>
<evidence type="ECO:0000259" key="3">
    <source>
        <dbReference type="SMART" id="SM01027"/>
    </source>
</evidence>
<name>A0A4Y5YJC4_9GAMM</name>
<dbReference type="KEGG" id="spol:FH971_18120"/>
<proteinExistence type="predicted"/>
<dbReference type="InterPro" id="IPR050698">
    <property type="entry name" value="MBL"/>
</dbReference>
<evidence type="ECO:0000313" key="4">
    <source>
        <dbReference type="EMBL" id="QDE32708.1"/>
    </source>
</evidence>
<evidence type="ECO:0000313" key="5">
    <source>
        <dbReference type="Proteomes" id="UP000319809"/>
    </source>
</evidence>
<dbReference type="PANTHER" id="PTHR11203:SF37">
    <property type="entry name" value="INTEGRATOR COMPLEX SUBUNIT 11"/>
    <property type="match status" value="1"/>
</dbReference>
<feature type="domain" description="Beta-Casp" evidence="3">
    <location>
        <begin position="256"/>
        <end position="382"/>
    </location>
</feature>
<dbReference type="SMART" id="SM00849">
    <property type="entry name" value="Lactamase_B"/>
    <property type="match status" value="1"/>
</dbReference>
<dbReference type="Pfam" id="PF10996">
    <property type="entry name" value="Beta-Casp"/>
    <property type="match status" value="1"/>
</dbReference>
<keyword evidence="1 4" id="KW-0378">Hydrolase</keyword>
<dbReference type="GO" id="GO:0016787">
    <property type="term" value="F:hydrolase activity"/>
    <property type="evidence" value="ECO:0007669"/>
    <property type="project" value="UniProtKB-KW"/>
</dbReference>
<dbReference type="Proteomes" id="UP000319809">
    <property type="component" value="Chromosome"/>
</dbReference>
<dbReference type="InterPro" id="IPR022712">
    <property type="entry name" value="Beta_Casp"/>
</dbReference>
<dbReference type="InterPro" id="IPR036866">
    <property type="entry name" value="RibonucZ/Hydroxyglut_hydro"/>
</dbReference>
<sequence>MNMTLQFHGATQEVTGSCHLLTVNGQQVLLDCGLIQGSKADSLRNHDPFPFDASKIHAVVLSHAHIDHSGRLPYLINQGFTGPIYTQKATAELCDVMLRDAAMLQERDTDRQNKKRAKNDLELLEPLFTEKDVDLVMAQFEVVDYGQRVQVADGVEVCLSDAGHILGSAVVELWLGNKPEQKKLVFSGDLGRAGMPILGDPTFIEQADLVLMESTYGDRLHRSWQDTLVELKSIFKSTIHEGRGNILIPAFSVGRSQELLYLFHLYAKEWDLSRWRICLDSPMAIKATEVYVNNYPLMDEDFKRFTRQSPGQHPLLSCAEFINSTEESIELNDIHEGLIVIAGSGMCNGGRIRNHFVHNLWRKETDIIICGFQAMGTPGRLLVDGAEELTIHGQSIKVAASIHTVGGLSAHADQAELLSWYRHFEQSPAVILVHGEPEAQQVLIEALNKDPATKPKHSAIAKRGDCLDLNALPQLVWLTTASESNEPSER</sequence>
<dbReference type="InterPro" id="IPR001279">
    <property type="entry name" value="Metallo-B-lactamas"/>
</dbReference>
<feature type="domain" description="Metallo-beta-lactamase" evidence="2">
    <location>
        <begin position="15"/>
        <end position="243"/>
    </location>
</feature>
<evidence type="ECO:0000259" key="2">
    <source>
        <dbReference type="SMART" id="SM00849"/>
    </source>
</evidence>
<dbReference type="CDD" id="cd16295">
    <property type="entry name" value="TTHA0252-CPSF-like_MBL-fold"/>
    <property type="match status" value="1"/>
</dbReference>
<protein>
    <submittedName>
        <fullName evidence="4">MBL fold metallo-hydrolase</fullName>
    </submittedName>
</protein>
<dbReference type="PANTHER" id="PTHR11203">
    <property type="entry name" value="CLEAVAGE AND POLYADENYLATION SPECIFICITY FACTOR FAMILY MEMBER"/>
    <property type="match status" value="1"/>
</dbReference>
<organism evidence="4 5">
    <name type="scientific">Shewanella polaris</name>
    <dbReference type="NCBI Taxonomy" id="2588449"/>
    <lineage>
        <taxon>Bacteria</taxon>
        <taxon>Pseudomonadati</taxon>
        <taxon>Pseudomonadota</taxon>
        <taxon>Gammaproteobacteria</taxon>
        <taxon>Alteromonadales</taxon>
        <taxon>Shewanellaceae</taxon>
        <taxon>Shewanella</taxon>
    </lineage>
</organism>
<dbReference type="Gene3D" id="3.60.15.10">
    <property type="entry name" value="Ribonuclease Z/Hydroxyacylglutathione hydrolase-like"/>
    <property type="match status" value="1"/>
</dbReference>
<dbReference type="Gene3D" id="3.40.50.10890">
    <property type="match status" value="1"/>
</dbReference>
<dbReference type="SMART" id="SM01027">
    <property type="entry name" value="Beta-Casp"/>
    <property type="match status" value="1"/>
</dbReference>
<gene>
    <name evidence="4" type="ORF">FH971_18120</name>
</gene>
<dbReference type="Pfam" id="PF07521">
    <property type="entry name" value="RMMBL"/>
    <property type="match status" value="1"/>
</dbReference>
<dbReference type="EMBL" id="CP041036">
    <property type="protein sequence ID" value="QDE32708.1"/>
    <property type="molecule type" value="Genomic_DNA"/>
</dbReference>
<dbReference type="AlphaFoldDB" id="A0A4Y5YJC4"/>
<accession>A0A4Y5YJC4</accession>
<keyword evidence="5" id="KW-1185">Reference proteome</keyword>
<dbReference type="RefSeq" id="WP_137225020.1">
    <property type="nucleotide sequence ID" value="NZ_CP041036.1"/>
</dbReference>